<keyword evidence="1" id="KW-1133">Transmembrane helix</keyword>
<keyword evidence="1" id="KW-0472">Membrane</keyword>
<feature type="transmembrane region" description="Helical" evidence="1">
    <location>
        <begin position="29"/>
        <end position="49"/>
    </location>
</feature>
<protein>
    <submittedName>
        <fullName evidence="2">Uncharacterized protein</fullName>
    </submittedName>
</protein>
<proteinExistence type="predicted"/>
<evidence type="ECO:0000313" key="2">
    <source>
        <dbReference type="EMBL" id="MBB6184942.1"/>
    </source>
</evidence>
<reference evidence="2 3" key="1">
    <citation type="submission" date="2020-08" db="EMBL/GenBank/DDBJ databases">
        <title>Genomic Encyclopedia of Type Strains, Phase IV (KMG-IV): sequencing the most valuable type-strain genomes for metagenomic binning, comparative biology and taxonomic classification.</title>
        <authorList>
            <person name="Goeker M."/>
        </authorList>
    </citation>
    <scope>NUCLEOTIDE SEQUENCE [LARGE SCALE GENOMIC DNA]</scope>
    <source>
        <strain evidence="2 3">DSM 107085</strain>
    </source>
</reference>
<accession>A0A841KIG0</accession>
<dbReference type="AlphaFoldDB" id="A0A841KIG0"/>
<evidence type="ECO:0000256" key="1">
    <source>
        <dbReference type="SAM" id="Phobius"/>
    </source>
</evidence>
<keyword evidence="1" id="KW-0812">Transmembrane</keyword>
<comment type="caution">
    <text evidence="2">The sequence shown here is derived from an EMBL/GenBank/DDBJ whole genome shotgun (WGS) entry which is preliminary data.</text>
</comment>
<dbReference type="Proteomes" id="UP000560000">
    <property type="component" value="Unassembled WGS sequence"/>
</dbReference>
<name>A0A841KIG0_9GAMM</name>
<evidence type="ECO:0000313" key="3">
    <source>
        <dbReference type="Proteomes" id="UP000560000"/>
    </source>
</evidence>
<organism evidence="2 3">
    <name type="scientific">Oleiagrimonas soli</name>
    <dbReference type="NCBI Taxonomy" id="1543381"/>
    <lineage>
        <taxon>Bacteria</taxon>
        <taxon>Pseudomonadati</taxon>
        <taxon>Pseudomonadota</taxon>
        <taxon>Gammaproteobacteria</taxon>
        <taxon>Lysobacterales</taxon>
        <taxon>Rhodanobacteraceae</taxon>
        <taxon>Oleiagrimonas</taxon>
    </lineage>
</organism>
<dbReference type="EMBL" id="JACHET010000001">
    <property type="protein sequence ID" value="MBB6184942.1"/>
    <property type="molecule type" value="Genomic_DNA"/>
</dbReference>
<sequence length="50" mass="5269">MSQHTRQHENASTGFAPVRALLSSLRDVALVRIELALILVVVIITSGGAG</sequence>
<gene>
    <name evidence="2" type="ORF">HNQ86_002287</name>
</gene>